<keyword evidence="2" id="KW-1185">Reference proteome</keyword>
<dbReference type="AlphaFoldDB" id="A0A372IPB7"/>
<sequence>MPVFTLVRTELSFAAQTSEHALRPKTDGAASIGAFRVLRDHLFSLFGMVPASDTQYSPVTKKVFAQENQGDSTGYVLWML</sequence>
<dbReference type="Proteomes" id="UP000264702">
    <property type="component" value="Unassembled WGS sequence"/>
</dbReference>
<reference evidence="1 2" key="1">
    <citation type="submission" date="2018-08" db="EMBL/GenBank/DDBJ databases">
        <title>Acidipila sp. 4G-K13, an acidobacterium isolated from forest soil.</title>
        <authorList>
            <person name="Gao Z.-H."/>
            <person name="Qiu L.-H."/>
        </authorList>
    </citation>
    <scope>NUCLEOTIDE SEQUENCE [LARGE SCALE GENOMIC DNA]</scope>
    <source>
        <strain evidence="1 2">4G-K13</strain>
    </source>
</reference>
<accession>A0A372IPB7</accession>
<evidence type="ECO:0000313" key="2">
    <source>
        <dbReference type="Proteomes" id="UP000264702"/>
    </source>
</evidence>
<gene>
    <name evidence="1" type="ORF">D0Y96_08130</name>
</gene>
<name>A0A372IPB7_9BACT</name>
<organism evidence="1 2">
    <name type="scientific">Paracidobacterium acidisoli</name>
    <dbReference type="NCBI Taxonomy" id="2303751"/>
    <lineage>
        <taxon>Bacteria</taxon>
        <taxon>Pseudomonadati</taxon>
        <taxon>Acidobacteriota</taxon>
        <taxon>Terriglobia</taxon>
        <taxon>Terriglobales</taxon>
        <taxon>Acidobacteriaceae</taxon>
        <taxon>Paracidobacterium</taxon>
    </lineage>
</organism>
<comment type="caution">
    <text evidence="1">The sequence shown here is derived from an EMBL/GenBank/DDBJ whole genome shotgun (WGS) entry which is preliminary data.</text>
</comment>
<proteinExistence type="predicted"/>
<protein>
    <submittedName>
        <fullName evidence="1">Uncharacterized protein</fullName>
    </submittedName>
</protein>
<evidence type="ECO:0000313" key="1">
    <source>
        <dbReference type="EMBL" id="RFU16718.1"/>
    </source>
</evidence>
<dbReference type="EMBL" id="QVQT01000003">
    <property type="protein sequence ID" value="RFU16718.1"/>
    <property type="molecule type" value="Genomic_DNA"/>
</dbReference>